<dbReference type="STRING" id="192903.SAMN04488513_101976"/>
<dbReference type="SUPFAM" id="SSF54211">
    <property type="entry name" value="Ribosomal protein S5 domain 2-like"/>
    <property type="match status" value="1"/>
</dbReference>
<organism evidence="1 2">
    <name type="scientific">Pseudozobellia thermophila</name>
    <dbReference type="NCBI Taxonomy" id="192903"/>
    <lineage>
        <taxon>Bacteria</taxon>
        <taxon>Pseudomonadati</taxon>
        <taxon>Bacteroidota</taxon>
        <taxon>Flavobacteriia</taxon>
        <taxon>Flavobacteriales</taxon>
        <taxon>Flavobacteriaceae</taxon>
        <taxon>Pseudozobellia</taxon>
    </lineage>
</organism>
<dbReference type="EMBL" id="FQYU01000001">
    <property type="protein sequence ID" value="SHI68059.1"/>
    <property type="molecule type" value="Genomic_DNA"/>
</dbReference>
<proteinExistence type="predicted"/>
<dbReference type="InterPro" id="IPR047765">
    <property type="entry name" value="GHMP_GYDIA-like"/>
</dbReference>
<dbReference type="InterPro" id="IPR020568">
    <property type="entry name" value="Ribosomal_Su5_D2-typ_SF"/>
</dbReference>
<dbReference type="RefSeq" id="WP_072989335.1">
    <property type="nucleotide sequence ID" value="NZ_FQYU01000001.1"/>
</dbReference>
<sequence length="306" mass="34360">MNDGHNFYSHGKLLLTGEYAVLDGALSLAIPTRFGQTMKIEPLKAPYLKWRSLDHNGTPWFEASFERDSLFSNSPRYPDDAVAATLLKLLGAAKKLNPRFLADAGGYAVETFLEFPRNWGLGSSSTLINNMAQWAQVDAFQLLWKGFSGSGYDIACARNHLPIAYQVIDKKPAVETVAFNPTFANKLFFVHLEKKQDSREGIRRYRNLAHDKKGLVDQVSALTRDVLACTRLYDFEQLLERHEKLISDTIQLPTVKESLFPDYFGTLKSLGAWGGDFILATGNEDTPPYFHGKGFKTVIPYPKMIA</sequence>
<dbReference type="AlphaFoldDB" id="A0A1M6D4C1"/>
<dbReference type="OrthoDB" id="5288719at2"/>
<keyword evidence="1" id="KW-0418">Kinase</keyword>
<keyword evidence="1" id="KW-0808">Transferase</keyword>
<evidence type="ECO:0000313" key="1">
    <source>
        <dbReference type="EMBL" id="SHI68059.1"/>
    </source>
</evidence>
<name>A0A1M6D4C1_9FLAO</name>
<dbReference type="NCBIfam" id="NF040656">
    <property type="entry name" value="GHMP_GYDIA"/>
    <property type="match status" value="1"/>
</dbReference>
<accession>A0A1M6D4C1</accession>
<dbReference type="InterPro" id="IPR014721">
    <property type="entry name" value="Ribsml_uS5_D2-typ_fold_subgr"/>
</dbReference>
<reference evidence="2" key="1">
    <citation type="submission" date="2016-11" db="EMBL/GenBank/DDBJ databases">
        <authorList>
            <person name="Varghese N."/>
            <person name="Submissions S."/>
        </authorList>
    </citation>
    <scope>NUCLEOTIDE SEQUENCE [LARGE SCALE GENOMIC DNA]</scope>
    <source>
        <strain evidence="2">DSM 19858</strain>
    </source>
</reference>
<gene>
    <name evidence="1" type="ORF">SAMN04488513_101976</name>
</gene>
<protein>
    <submittedName>
        <fullName evidence="1">Mevalonate kinase</fullName>
    </submittedName>
</protein>
<dbReference type="Gene3D" id="3.30.230.10">
    <property type="match status" value="1"/>
</dbReference>
<keyword evidence="2" id="KW-1185">Reference proteome</keyword>
<evidence type="ECO:0000313" key="2">
    <source>
        <dbReference type="Proteomes" id="UP000184543"/>
    </source>
</evidence>
<dbReference type="Proteomes" id="UP000184543">
    <property type="component" value="Unassembled WGS sequence"/>
</dbReference>
<dbReference type="GO" id="GO:0016301">
    <property type="term" value="F:kinase activity"/>
    <property type="evidence" value="ECO:0007669"/>
    <property type="project" value="UniProtKB-KW"/>
</dbReference>